<protein>
    <submittedName>
        <fullName evidence="2">Uncharacterized protein</fullName>
    </submittedName>
</protein>
<proteinExistence type="predicted"/>
<feature type="compositionally biased region" description="Basic and acidic residues" evidence="1">
    <location>
        <begin position="164"/>
        <end position="188"/>
    </location>
</feature>
<evidence type="ECO:0000256" key="1">
    <source>
        <dbReference type="SAM" id="MobiDB-lite"/>
    </source>
</evidence>
<feature type="compositionally biased region" description="Polar residues" evidence="1">
    <location>
        <begin position="94"/>
        <end position="103"/>
    </location>
</feature>
<comment type="caution">
    <text evidence="2">The sequence shown here is derived from an EMBL/GenBank/DDBJ whole genome shotgun (WGS) entry which is preliminary data.</text>
</comment>
<feature type="region of interest" description="Disordered" evidence="1">
    <location>
        <begin position="1"/>
        <end position="205"/>
    </location>
</feature>
<dbReference type="Proteomes" id="UP000314294">
    <property type="component" value="Unassembled WGS sequence"/>
</dbReference>
<gene>
    <name evidence="2" type="ORF">EYF80_027809</name>
</gene>
<organism evidence="2 3">
    <name type="scientific">Liparis tanakae</name>
    <name type="common">Tanaka's snailfish</name>
    <dbReference type="NCBI Taxonomy" id="230148"/>
    <lineage>
        <taxon>Eukaryota</taxon>
        <taxon>Metazoa</taxon>
        <taxon>Chordata</taxon>
        <taxon>Craniata</taxon>
        <taxon>Vertebrata</taxon>
        <taxon>Euteleostomi</taxon>
        <taxon>Actinopterygii</taxon>
        <taxon>Neopterygii</taxon>
        <taxon>Teleostei</taxon>
        <taxon>Neoteleostei</taxon>
        <taxon>Acanthomorphata</taxon>
        <taxon>Eupercaria</taxon>
        <taxon>Perciformes</taxon>
        <taxon>Cottioidei</taxon>
        <taxon>Cottales</taxon>
        <taxon>Liparidae</taxon>
        <taxon>Liparis</taxon>
    </lineage>
</organism>
<dbReference type="AlphaFoldDB" id="A0A4Z2HAQ8"/>
<dbReference type="EMBL" id="SRLO01000304">
    <property type="protein sequence ID" value="TNN61974.1"/>
    <property type="molecule type" value="Genomic_DNA"/>
</dbReference>
<feature type="compositionally biased region" description="Polar residues" evidence="1">
    <location>
        <begin position="9"/>
        <end position="32"/>
    </location>
</feature>
<name>A0A4Z2HAQ8_9TELE</name>
<accession>A0A4Z2HAQ8</accession>
<keyword evidence="3" id="KW-1185">Reference proteome</keyword>
<evidence type="ECO:0000313" key="3">
    <source>
        <dbReference type="Proteomes" id="UP000314294"/>
    </source>
</evidence>
<evidence type="ECO:0000313" key="2">
    <source>
        <dbReference type="EMBL" id="TNN61974.1"/>
    </source>
</evidence>
<reference evidence="2 3" key="1">
    <citation type="submission" date="2019-03" db="EMBL/GenBank/DDBJ databases">
        <title>First draft genome of Liparis tanakae, snailfish: a comprehensive survey of snailfish specific genes.</title>
        <authorList>
            <person name="Kim W."/>
            <person name="Song I."/>
            <person name="Jeong J.-H."/>
            <person name="Kim D."/>
            <person name="Kim S."/>
            <person name="Ryu S."/>
            <person name="Song J.Y."/>
            <person name="Lee S.K."/>
        </authorList>
    </citation>
    <scope>NUCLEOTIDE SEQUENCE [LARGE SCALE GENOMIC DNA]</scope>
    <source>
        <tissue evidence="2">Muscle</tissue>
    </source>
</reference>
<sequence>MCDAAVVNKWNSSGGLSRTTDSIDGRTTQRKPTSTTDSSSDGAAAFGPRQTPFPFDQSIGQGKKKEEGYPSFPSSQHRDLLSAVSSPAARAVTCDTTNFTNGSVRLADRSRPPLHLRQQPSGAPARPGKRRVFGYLRKESRRKHELSSDSPAPPPPPSLGTVDRACRRDIERCGRRPDDAPRRPKQADDEWNGPIWTEKETPPPY</sequence>